<evidence type="ECO:0000313" key="2">
    <source>
        <dbReference type="Proteomes" id="UP000030206"/>
    </source>
</evidence>
<keyword evidence="2" id="KW-1185">Reference proteome</keyword>
<dbReference type="Proteomes" id="UP000030206">
    <property type="component" value="Segment"/>
</dbReference>
<dbReference type="GeneID" id="24606944"/>
<sequence>MELIMRYGYMKNGKRVWITLPKRNHTIPKSKRMRKKRLWALCGDCRHFFKTYEKSNGTRADGEKVCHSCLMIRVQAYLKRKEEE</sequence>
<gene>
    <name evidence="1" type="ORF">CPT_Mater45</name>
</gene>
<evidence type="ECO:0000313" key="1">
    <source>
        <dbReference type="EMBL" id="AIW03202.1"/>
    </source>
</evidence>
<dbReference type="EMBL" id="KM236245">
    <property type="protein sequence ID" value="AIW03202.1"/>
    <property type="molecule type" value="Genomic_DNA"/>
</dbReference>
<proteinExistence type="predicted"/>
<dbReference type="KEGG" id="vg:24606944"/>
<protein>
    <submittedName>
        <fullName evidence="1">Uncharacterized protein</fullName>
    </submittedName>
</protein>
<organism evidence="1 2">
    <name type="scientific">Bacillus phage Mater</name>
    <dbReference type="NCBI Taxonomy" id="1540090"/>
    <lineage>
        <taxon>Viruses</taxon>
        <taxon>Duplodnaviria</taxon>
        <taxon>Heunggongvirae</taxon>
        <taxon>Uroviricota</taxon>
        <taxon>Caudoviricetes</taxon>
        <taxon>Herelleviridae</taxon>
        <taxon>Bastillevirinae</taxon>
        <taxon>Matervirus</taxon>
        <taxon>Matervirus mater</taxon>
    </lineage>
</organism>
<accession>A0A0A0RML0</accession>
<reference evidence="1 2" key="1">
    <citation type="submission" date="2014-07" db="EMBL/GenBank/DDBJ databases">
        <title>Complete Genome of Bacillus megaterium Myophage Mater.</title>
        <authorList>
            <person name="Lancaster J.C."/>
            <person name="Hodde M.K."/>
            <person name="Hernandez A.C."/>
            <person name="Everett G.F.K."/>
        </authorList>
    </citation>
    <scope>NUCLEOTIDE SEQUENCE [LARGE SCALE GENOMIC DNA]</scope>
</reference>
<name>A0A0A0RML0_9CAUD</name>
<dbReference type="RefSeq" id="YP_009151004.1">
    <property type="nucleotide sequence ID" value="NC_027366.1"/>
</dbReference>